<dbReference type="Pfam" id="PF05186">
    <property type="entry name" value="Dpy-30"/>
    <property type="match status" value="1"/>
</dbReference>
<dbReference type="AlphaFoldDB" id="A0A9C6T8E9"/>
<comment type="subcellular location">
    <subcellularLocation>
        <location evidence="1">Nucleus</location>
    </subcellularLocation>
</comment>
<dbReference type="CDD" id="cd22965">
    <property type="entry name" value="DD_DPY30_SDC1"/>
    <property type="match status" value="1"/>
</dbReference>
<accession>A0A9C6T8E9</accession>
<dbReference type="InterPro" id="IPR007858">
    <property type="entry name" value="Dpy-30_motif"/>
</dbReference>
<dbReference type="GeneID" id="117568135"/>
<keyword evidence="3" id="KW-0539">Nucleus</keyword>
<evidence type="ECO:0000256" key="1">
    <source>
        <dbReference type="ARBA" id="ARBA00004123"/>
    </source>
</evidence>
<evidence type="ECO:0000313" key="5">
    <source>
        <dbReference type="Proteomes" id="UP000515160"/>
    </source>
</evidence>
<dbReference type="RefSeq" id="XP_051861902.1">
    <property type="nucleotide sequence ID" value="XM_052005942.1"/>
</dbReference>
<evidence type="ECO:0000256" key="4">
    <source>
        <dbReference type="SAM" id="MobiDB-lite"/>
    </source>
</evidence>
<dbReference type="Proteomes" id="UP000515160">
    <property type="component" value="Chromosome 3"/>
</dbReference>
<keyword evidence="5" id="KW-1185">Reference proteome</keyword>
<name>A0A9C6T8E9_DROAB</name>
<dbReference type="GO" id="GO:0005634">
    <property type="term" value="C:nucleus"/>
    <property type="evidence" value="ECO:0007669"/>
    <property type="project" value="UniProtKB-SubCell"/>
</dbReference>
<reference evidence="6" key="1">
    <citation type="submission" date="2025-08" db="UniProtKB">
        <authorList>
            <consortium name="RefSeq"/>
        </authorList>
    </citation>
    <scope>IDENTIFICATION</scope>
    <source>
        <strain evidence="6">15112-1751.03</strain>
        <tissue evidence="6">Whole Adult</tissue>
    </source>
</reference>
<evidence type="ECO:0000313" key="6">
    <source>
        <dbReference type="RefSeq" id="XP_051861902.1"/>
    </source>
</evidence>
<evidence type="ECO:0000256" key="3">
    <source>
        <dbReference type="ARBA" id="ARBA00023242"/>
    </source>
</evidence>
<feature type="region of interest" description="Disordered" evidence="4">
    <location>
        <begin position="1"/>
        <end position="35"/>
    </location>
</feature>
<dbReference type="InterPro" id="IPR049629">
    <property type="entry name" value="DPY30_SDC1_DD"/>
</dbReference>
<proteinExistence type="inferred from homology"/>
<gene>
    <name evidence="6" type="primary">LOC117568135</name>
</gene>
<sequence>MSLPKRETVEPTPVEHKSAMRESSPMQNLETDSIGDGQHLLSMCRKPRLDLNSLTVRQYLDQTVAPILLHALQAVAKDRPTDPITFLATYLLKNRNRCYEVNAEAS</sequence>
<protein>
    <submittedName>
        <fullName evidence="6">Protein dpy-30 homolog</fullName>
    </submittedName>
</protein>
<dbReference type="OrthoDB" id="417678at2759"/>
<dbReference type="Gene3D" id="1.20.890.10">
    <property type="entry name" value="cAMP-dependent protein kinase regulatory subunit, dimerization-anchoring domain"/>
    <property type="match status" value="1"/>
</dbReference>
<evidence type="ECO:0000256" key="2">
    <source>
        <dbReference type="ARBA" id="ARBA00010849"/>
    </source>
</evidence>
<feature type="compositionally biased region" description="Basic and acidic residues" evidence="4">
    <location>
        <begin position="1"/>
        <end position="20"/>
    </location>
</feature>
<organism evidence="5 6">
    <name type="scientific">Drosophila albomicans</name>
    <name type="common">Fruit fly</name>
    <dbReference type="NCBI Taxonomy" id="7291"/>
    <lineage>
        <taxon>Eukaryota</taxon>
        <taxon>Metazoa</taxon>
        <taxon>Ecdysozoa</taxon>
        <taxon>Arthropoda</taxon>
        <taxon>Hexapoda</taxon>
        <taxon>Insecta</taxon>
        <taxon>Pterygota</taxon>
        <taxon>Neoptera</taxon>
        <taxon>Endopterygota</taxon>
        <taxon>Diptera</taxon>
        <taxon>Brachycera</taxon>
        <taxon>Muscomorpha</taxon>
        <taxon>Ephydroidea</taxon>
        <taxon>Drosophilidae</taxon>
        <taxon>Drosophila</taxon>
    </lineage>
</organism>
<comment type="similarity">
    <text evidence="2">Belongs to the dpy-30 family.</text>
</comment>